<evidence type="ECO:0000256" key="1">
    <source>
        <dbReference type="ARBA" id="ARBA00022723"/>
    </source>
</evidence>
<dbReference type="InterPro" id="IPR001025">
    <property type="entry name" value="BAH_dom"/>
</dbReference>
<reference evidence="7" key="1">
    <citation type="submission" date="2021-01" db="EMBL/GenBank/DDBJ databases">
        <authorList>
            <consortium name="Genoscope - CEA"/>
            <person name="William W."/>
        </authorList>
    </citation>
    <scope>NUCLEOTIDE SEQUENCE</scope>
</reference>
<dbReference type="PROSITE" id="PS51038">
    <property type="entry name" value="BAH"/>
    <property type="match status" value="1"/>
</dbReference>
<evidence type="ECO:0000259" key="5">
    <source>
        <dbReference type="PROSITE" id="PS50016"/>
    </source>
</evidence>
<dbReference type="Pfam" id="PF00628">
    <property type="entry name" value="PHD"/>
    <property type="match status" value="1"/>
</dbReference>
<evidence type="ECO:0008006" key="9">
    <source>
        <dbReference type="Google" id="ProtNLM"/>
    </source>
</evidence>
<evidence type="ECO:0000256" key="4">
    <source>
        <dbReference type="PROSITE-ProRule" id="PRU00146"/>
    </source>
</evidence>
<keyword evidence="3" id="KW-0862">Zinc</keyword>
<feature type="domain" description="PHD-type" evidence="5">
    <location>
        <begin position="171"/>
        <end position="220"/>
    </location>
</feature>
<dbReference type="InterPro" id="IPR001965">
    <property type="entry name" value="Znf_PHD"/>
</dbReference>
<dbReference type="PANTHER" id="PTHR46364">
    <property type="entry name" value="OS08G0421900 PROTEIN"/>
    <property type="match status" value="1"/>
</dbReference>
<dbReference type="InterPro" id="IPR019787">
    <property type="entry name" value="Znf_PHD-finger"/>
</dbReference>
<dbReference type="PROSITE" id="PS50016">
    <property type="entry name" value="ZF_PHD_2"/>
    <property type="match status" value="1"/>
</dbReference>
<dbReference type="OMA" id="KLMKCIS"/>
<sequence>MKEDDSSISQKKIDELIKEQKYAALIQMISRRDPNKLKQYNSIKIKNQIFRLNQDVAVCANNNDVYSGKLIKIFCIKDYNNQYVPVIQVQWYYTKQDLNLDKKLMKCISIKELFFSTHIEFLAANKLQCPIEVMTFDQYTQLEYEEETKFFSRAAIDLKTMEPMPTVGEWPKSCVCRMPQNPDIQMIQCETCGEWFHLDCVNIKPEEAEQIEHYKCPGCQ</sequence>
<dbReference type="GO" id="GO:0008270">
    <property type="term" value="F:zinc ion binding"/>
    <property type="evidence" value="ECO:0007669"/>
    <property type="project" value="UniProtKB-KW"/>
</dbReference>
<dbReference type="SMART" id="SM00249">
    <property type="entry name" value="PHD"/>
    <property type="match status" value="1"/>
</dbReference>
<proteinExistence type="predicted"/>
<feature type="domain" description="BAH" evidence="6">
    <location>
        <begin position="41"/>
        <end position="167"/>
    </location>
</feature>
<evidence type="ECO:0000256" key="3">
    <source>
        <dbReference type="ARBA" id="ARBA00022833"/>
    </source>
</evidence>
<keyword evidence="1" id="KW-0479">Metal-binding</keyword>
<accession>A0A8S1Q1L8</accession>
<dbReference type="InterPro" id="IPR019786">
    <property type="entry name" value="Zinc_finger_PHD-type_CS"/>
</dbReference>
<dbReference type="PROSITE" id="PS01359">
    <property type="entry name" value="ZF_PHD_1"/>
    <property type="match status" value="1"/>
</dbReference>
<protein>
    <recommendedName>
        <fullName evidence="9">PHD-type domain-containing protein</fullName>
    </recommendedName>
</protein>
<evidence type="ECO:0000256" key="2">
    <source>
        <dbReference type="ARBA" id="ARBA00022771"/>
    </source>
</evidence>
<gene>
    <name evidence="7" type="ORF">PPRIM_AZ9-3.1.T1380054</name>
</gene>
<dbReference type="GO" id="GO:0003682">
    <property type="term" value="F:chromatin binding"/>
    <property type="evidence" value="ECO:0007669"/>
    <property type="project" value="InterPro"/>
</dbReference>
<comment type="caution">
    <text evidence="7">The sequence shown here is derived from an EMBL/GenBank/DDBJ whole genome shotgun (WGS) entry which is preliminary data.</text>
</comment>
<evidence type="ECO:0000259" key="6">
    <source>
        <dbReference type="PROSITE" id="PS51038"/>
    </source>
</evidence>
<organism evidence="7 8">
    <name type="scientific">Paramecium primaurelia</name>
    <dbReference type="NCBI Taxonomy" id="5886"/>
    <lineage>
        <taxon>Eukaryota</taxon>
        <taxon>Sar</taxon>
        <taxon>Alveolata</taxon>
        <taxon>Ciliophora</taxon>
        <taxon>Intramacronucleata</taxon>
        <taxon>Oligohymenophorea</taxon>
        <taxon>Peniculida</taxon>
        <taxon>Parameciidae</taxon>
        <taxon>Paramecium</taxon>
    </lineage>
</organism>
<dbReference type="Proteomes" id="UP000688137">
    <property type="component" value="Unassembled WGS sequence"/>
</dbReference>
<keyword evidence="8" id="KW-1185">Reference proteome</keyword>
<evidence type="ECO:0000313" key="8">
    <source>
        <dbReference type="Proteomes" id="UP000688137"/>
    </source>
</evidence>
<evidence type="ECO:0000313" key="7">
    <source>
        <dbReference type="EMBL" id="CAD8108779.1"/>
    </source>
</evidence>
<dbReference type="EMBL" id="CAJJDM010000142">
    <property type="protein sequence ID" value="CAD8108779.1"/>
    <property type="molecule type" value="Genomic_DNA"/>
</dbReference>
<dbReference type="AlphaFoldDB" id="A0A8S1Q1L8"/>
<keyword evidence="2 4" id="KW-0863">Zinc-finger</keyword>
<name>A0A8S1Q1L8_PARPR</name>